<geneLocation type="plasmid" evidence="1">
    <name>punmamed1</name>
</geneLocation>
<keyword evidence="1" id="KW-0614">Plasmid</keyword>
<reference evidence="1" key="1">
    <citation type="submission" date="2024-06" db="EMBL/GenBank/DDBJ databases">
        <title>The genome sequences of Kitasatospora sp. strain HUAS MG31.</title>
        <authorList>
            <person name="Mo P."/>
        </authorList>
    </citation>
    <scope>NUCLEOTIDE SEQUENCE</scope>
    <source>
        <strain evidence="1">HUAS MG31</strain>
        <plasmid evidence="1">punmamed1</plasmid>
    </source>
</reference>
<organism evidence="1">
    <name type="scientific">Kitasatospora camelliae</name>
    <dbReference type="NCBI Taxonomy" id="3156397"/>
    <lineage>
        <taxon>Bacteria</taxon>
        <taxon>Bacillati</taxon>
        <taxon>Actinomycetota</taxon>
        <taxon>Actinomycetes</taxon>
        <taxon>Kitasatosporales</taxon>
        <taxon>Streptomycetaceae</taxon>
        <taxon>Kitasatospora</taxon>
    </lineage>
</organism>
<evidence type="ECO:0000313" key="1">
    <source>
        <dbReference type="EMBL" id="XCM84314.1"/>
    </source>
</evidence>
<dbReference type="RefSeq" id="WP_354645247.1">
    <property type="nucleotide sequence ID" value="NZ_CP159873.1"/>
</dbReference>
<dbReference type="EMBL" id="CP159873">
    <property type="protein sequence ID" value="XCM84314.1"/>
    <property type="molecule type" value="Genomic_DNA"/>
</dbReference>
<dbReference type="KEGG" id="kcm:ABWK59_35780"/>
<proteinExistence type="predicted"/>
<gene>
    <name evidence="1" type="ORF">ABWK59_35780</name>
</gene>
<name>A0AAU8K8F9_9ACTN</name>
<accession>A0AAU8K8F9</accession>
<dbReference type="AlphaFoldDB" id="A0AAU8K8F9"/>
<protein>
    <submittedName>
        <fullName evidence="1">Uncharacterized protein</fullName>
    </submittedName>
</protein>
<sequence length="238" mass="26166">MDFPGRSTLAGLSEPEYEALAAFDDVIGDLEHEWEAARATSRRLVRMMDAAERRLDNGTVALSLHFDALDQTASAALDLVSGLERLLCRYTTAYVATGLSILDRLVAGRPPLTPAELEVLRAEPSVGRLQELLEVPAEHRYAARAAASGPGELERYRDQRTQLLRSIESLYSNLTADGQAWTRVTVAAGRLSDMDDGTYDEPWADLVPPLLNLARQNPYEISVALDPGPAPDGPRRRR</sequence>